<keyword evidence="2" id="KW-0472">Membrane</keyword>
<comment type="caution">
    <text evidence="3">The sequence shown here is derived from an EMBL/GenBank/DDBJ whole genome shotgun (WGS) entry which is preliminary data.</text>
</comment>
<proteinExistence type="predicted"/>
<dbReference type="Proteomes" id="UP001500683">
    <property type="component" value="Unassembled WGS sequence"/>
</dbReference>
<feature type="region of interest" description="Disordered" evidence="1">
    <location>
        <begin position="234"/>
        <end position="277"/>
    </location>
</feature>
<sequence length="483" mass="51364">MNVSVKCRDAGEGSLSYFLVVLLIAACTGAIALSGLGTRISDWIGYAVCVAAGGGDESKCHSPADLVMQPTCTVELAVDGYTGTVEALIFSVGRDWAFMRTTSIDPRTGERVVRITGIRGSSIGVGTGLGIGVNGGNLVNIGADASVGANLRLGNGDAWEFTGPDADEQADALRRDLVEQYTIDEVKNNGGLLGYIGGHIYDAVAGPDIPEANIRRHETEIDAFGSLSAGLSIGWPAPTGRHRSPDRSSEPEGRHRKPTLQDRLPDSRGTDSISPNLRAWVGVDGNEKLIVEENERTGETTTTLMLRGEANYGEQHVVGGNQGQLTSMGAMSLTTDRNGKLTKVTLAQTHVVNGRATVTTTTVPITTEQQRRDAADYLSGAVPIAGTAWRNLSLTWEDMAPTQDPGPDAHPFRRNIFQNGTTSRVEYAHRRNDAGYGASIKLGLQLGANLAISTTDRTAQNAQYLGAPTADGRRLYKDLEACR</sequence>
<dbReference type="EMBL" id="BAAAZG010000010">
    <property type="protein sequence ID" value="GAA4066116.1"/>
    <property type="molecule type" value="Genomic_DNA"/>
</dbReference>
<evidence type="ECO:0000256" key="1">
    <source>
        <dbReference type="SAM" id="MobiDB-lite"/>
    </source>
</evidence>
<evidence type="ECO:0000313" key="4">
    <source>
        <dbReference type="Proteomes" id="UP001500683"/>
    </source>
</evidence>
<reference evidence="4" key="1">
    <citation type="journal article" date="2019" name="Int. J. Syst. Evol. Microbiol.">
        <title>The Global Catalogue of Microorganisms (GCM) 10K type strain sequencing project: providing services to taxonomists for standard genome sequencing and annotation.</title>
        <authorList>
            <consortium name="The Broad Institute Genomics Platform"/>
            <consortium name="The Broad Institute Genome Sequencing Center for Infectious Disease"/>
            <person name="Wu L."/>
            <person name="Ma J."/>
        </authorList>
    </citation>
    <scope>NUCLEOTIDE SEQUENCE [LARGE SCALE GENOMIC DNA]</scope>
    <source>
        <strain evidence="4">JCM 16702</strain>
    </source>
</reference>
<evidence type="ECO:0000256" key="2">
    <source>
        <dbReference type="SAM" id="Phobius"/>
    </source>
</evidence>
<keyword evidence="4" id="KW-1185">Reference proteome</keyword>
<dbReference type="PROSITE" id="PS51257">
    <property type="entry name" value="PROKAR_LIPOPROTEIN"/>
    <property type="match status" value="1"/>
</dbReference>
<keyword evidence="2" id="KW-0812">Transmembrane</keyword>
<evidence type="ECO:0000313" key="3">
    <source>
        <dbReference type="EMBL" id="GAA4066116.1"/>
    </source>
</evidence>
<feature type="transmembrane region" description="Helical" evidence="2">
    <location>
        <begin position="15"/>
        <end position="36"/>
    </location>
</feature>
<gene>
    <name evidence="3" type="ORF">GCM10022214_20510</name>
</gene>
<protein>
    <submittedName>
        <fullName evidence="3">Uncharacterized protein</fullName>
    </submittedName>
</protein>
<dbReference type="RefSeq" id="WP_344944286.1">
    <property type="nucleotide sequence ID" value="NZ_BAAAZG010000010.1"/>
</dbReference>
<name>A0ABP7VG46_9ACTN</name>
<feature type="compositionally biased region" description="Basic and acidic residues" evidence="1">
    <location>
        <begin position="243"/>
        <end position="269"/>
    </location>
</feature>
<accession>A0ABP7VG46</accession>
<organism evidence="3 4">
    <name type="scientific">Actinomadura miaoliensis</name>
    <dbReference type="NCBI Taxonomy" id="430685"/>
    <lineage>
        <taxon>Bacteria</taxon>
        <taxon>Bacillati</taxon>
        <taxon>Actinomycetota</taxon>
        <taxon>Actinomycetes</taxon>
        <taxon>Streptosporangiales</taxon>
        <taxon>Thermomonosporaceae</taxon>
        <taxon>Actinomadura</taxon>
    </lineage>
</organism>
<keyword evidence="2" id="KW-1133">Transmembrane helix</keyword>